<dbReference type="SUPFAM" id="SSF56112">
    <property type="entry name" value="Protein kinase-like (PK-like)"/>
    <property type="match status" value="1"/>
</dbReference>
<dbReference type="EMBL" id="MFKF01000032">
    <property type="protein sequence ID" value="OGG56418.1"/>
    <property type="molecule type" value="Genomic_DNA"/>
</dbReference>
<name>A0A1F6D4Q9_HANXR</name>
<protein>
    <recommendedName>
        <fullName evidence="1">Aminoglycoside phosphotransferase domain-containing protein</fullName>
    </recommendedName>
</protein>
<dbReference type="InterPro" id="IPR011009">
    <property type="entry name" value="Kinase-like_dom_sf"/>
</dbReference>
<reference evidence="2 3" key="1">
    <citation type="journal article" date="2016" name="Nat. Commun.">
        <title>Thousands of microbial genomes shed light on interconnected biogeochemical processes in an aquifer system.</title>
        <authorList>
            <person name="Anantharaman K."/>
            <person name="Brown C.T."/>
            <person name="Hug L.A."/>
            <person name="Sharon I."/>
            <person name="Castelle C.J."/>
            <person name="Probst A.J."/>
            <person name="Thomas B.C."/>
            <person name="Singh A."/>
            <person name="Wilkins M.J."/>
            <person name="Karaoz U."/>
            <person name="Brodie E.L."/>
            <person name="Williams K.H."/>
            <person name="Hubbard S.S."/>
            <person name="Banfield J.F."/>
        </authorList>
    </citation>
    <scope>NUCLEOTIDE SEQUENCE [LARGE SCALE GENOMIC DNA]</scope>
    <source>
        <strain evidence="3">RIFCSPLOWO2_12_FULL_64_10</strain>
    </source>
</reference>
<evidence type="ECO:0000259" key="1">
    <source>
        <dbReference type="Pfam" id="PF01636"/>
    </source>
</evidence>
<comment type="caution">
    <text evidence="2">The sequence shown here is derived from an EMBL/GenBank/DDBJ whole genome shotgun (WGS) entry which is preliminary data.</text>
</comment>
<organism evidence="2 3">
    <name type="scientific">Handelsmanbacteria sp. (strain RIFCSPLOWO2_12_FULL_64_10)</name>
    <dbReference type="NCBI Taxonomy" id="1817868"/>
    <lineage>
        <taxon>Bacteria</taxon>
        <taxon>Candidatus Handelsmaniibacteriota</taxon>
    </lineage>
</organism>
<gene>
    <name evidence="2" type="ORF">A3F84_28330</name>
</gene>
<evidence type="ECO:0000313" key="2">
    <source>
        <dbReference type="EMBL" id="OGG56418.1"/>
    </source>
</evidence>
<dbReference type="Pfam" id="PF01636">
    <property type="entry name" value="APH"/>
    <property type="match status" value="1"/>
</dbReference>
<proteinExistence type="predicted"/>
<dbReference type="InterPro" id="IPR002575">
    <property type="entry name" value="Aminoglycoside_PTrfase"/>
</dbReference>
<dbReference type="Gene3D" id="3.90.1200.10">
    <property type="match status" value="1"/>
</dbReference>
<dbReference type="Proteomes" id="UP000178606">
    <property type="component" value="Unassembled WGS sequence"/>
</dbReference>
<evidence type="ECO:0000313" key="3">
    <source>
        <dbReference type="Proteomes" id="UP000178606"/>
    </source>
</evidence>
<feature type="domain" description="Aminoglycoside phosphotransferase" evidence="1">
    <location>
        <begin position="22"/>
        <end position="105"/>
    </location>
</feature>
<accession>A0A1F6D4Q9</accession>
<dbReference type="AlphaFoldDB" id="A0A1F6D4Q9"/>
<sequence>MDCRTETLLARAQQMMMAPQETLNKIFRKRPSVEDIVFTHGDYCLPNVLIQNGQLMGFIDWGYAGVSDRYRDFVSAFYSVRRNLGGEWVPLFFEEYGVDKVDQEKMGFYQLIHDLTF</sequence>